<dbReference type="OrthoDB" id="5939597at2"/>
<organism evidence="2 3">
    <name type="scientific">Thermomonas haemolytica</name>
    <dbReference type="NCBI Taxonomy" id="141949"/>
    <lineage>
        <taxon>Bacteria</taxon>
        <taxon>Pseudomonadati</taxon>
        <taxon>Pseudomonadota</taxon>
        <taxon>Gammaproteobacteria</taxon>
        <taxon>Lysobacterales</taxon>
        <taxon>Lysobacteraceae</taxon>
        <taxon>Thermomonas</taxon>
    </lineage>
</organism>
<proteinExistence type="predicted"/>
<feature type="chain" id="PRO_5020747092" description="Secreted protein" evidence="1">
    <location>
        <begin position="25"/>
        <end position="288"/>
    </location>
</feature>
<sequence>MPSRLTPIAAAVLALAFASGAAHAQAKQDKRSDTRMVPVLNKANGKLEAVLMLEPAAGANGNRWRFGNTSLEATFGLQSGNSLALLCDRRGGMAPAIGQLASNCVLASLEGDGKNNGISRHASAGLNLVRPGAKAGLSVGSGHDTLPAWLSPGTLGGARYTQNDVSLFAEKSLGGEGFVSVGGTVARARLIPAADVPQLADQWNTRSLSIGGGYGNFGASIIGRIVNVPGESEVWKGVGLGLTWRTPWNGQLSVGADNVITRGKNPFASKNGESDEGTVPYVRYQQDL</sequence>
<dbReference type="AlphaFoldDB" id="A0A4R3NGA1"/>
<reference evidence="2 3" key="1">
    <citation type="submission" date="2019-03" db="EMBL/GenBank/DDBJ databases">
        <title>Genomic Encyclopedia of Type Strains, Phase IV (KMG-IV): sequencing the most valuable type-strain genomes for metagenomic binning, comparative biology and taxonomic classification.</title>
        <authorList>
            <person name="Goeker M."/>
        </authorList>
    </citation>
    <scope>NUCLEOTIDE SEQUENCE [LARGE SCALE GENOMIC DNA]</scope>
    <source>
        <strain evidence="2 3">DSM 13605</strain>
    </source>
</reference>
<keyword evidence="3" id="KW-1185">Reference proteome</keyword>
<gene>
    <name evidence="2" type="ORF">EDC34_101609</name>
</gene>
<evidence type="ECO:0000256" key="1">
    <source>
        <dbReference type="SAM" id="SignalP"/>
    </source>
</evidence>
<dbReference type="Proteomes" id="UP000295414">
    <property type="component" value="Unassembled WGS sequence"/>
</dbReference>
<accession>A0A4R3NGA1</accession>
<evidence type="ECO:0000313" key="2">
    <source>
        <dbReference type="EMBL" id="TCT26279.1"/>
    </source>
</evidence>
<evidence type="ECO:0008006" key="4">
    <source>
        <dbReference type="Google" id="ProtNLM"/>
    </source>
</evidence>
<dbReference type="EMBL" id="SMAP01000001">
    <property type="protein sequence ID" value="TCT26279.1"/>
    <property type="molecule type" value="Genomic_DNA"/>
</dbReference>
<name>A0A4R3NGA1_9GAMM</name>
<evidence type="ECO:0000313" key="3">
    <source>
        <dbReference type="Proteomes" id="UP000295414"/>
    </source>
</evidence>
<feature type="signal peptide" evidence="1">
    <location>
        <begin position="1"/>
        <end position="24"/>
    </location>
</feature>
<protein>
    <recommendedName>
        <fullName evidence="4">Secreted protein</fullName>
    </recommendedName>
</protein>
<comment type="caution">
    <text evidence="2">The sequence shown here is derived from an EMBL/GenBank/DDBJ whole genome shotgun (WGS) entry which is preliminary data.</text>
</comment>
<keyword evidence="1" id="KW-0732">Signal</keyword>